<dbReference type="EMBL" id="JACHMN010000002">
    <property type="protein sequence ID" value="MBB5869197.1"/>
    <property type="molecule type" value="Genomic_DNA"/>
</dbReference>
<dbReference type="AlphaFoldDB" id="A0A841BJA8"/>
<comment type="caution">
    <text evidence="1">The sequence shown here is derived from an EMBL/GenBank/DDBJ whole genome shotgun (WGS) entry which is preliminary data.</text>
</comment>
<accession>A0A841BJA8</accession>
<protein>
    <submittedName>
        <fullName evidence="1">Uncharacterized protein</fullName>
    </submittedName>
</protein>
<sequence>MFPPLGDENAFIRCDKTTRAGRATEYHCAGWLATTNLITSIYSFSGSQKSAEAYLLPMIHQARSALLLADS</sequence>
<evidence type="ECO:0000313" key="2">
    <source>
        <dbReference type="Proteomes" id="UP000587527"/>
    </source>
</evidence>
<organism evidence="1 2">
    <name type="scientific">Allocatelliglobosispora scoriae</name>
    <dbReference type="NCBI Taxonomy" id="643052"/>
    <lineage>
        <taxon>Bacteria</taxon>
        <taxon>Bacillati</taxon>
        <taxon>Actinomycetota</taxon>
        <taxon>Actinomycetes</taxon>
        <taxon>Micromonosporales</taxon>
        <taxon>Micromonosporaceae</taxon>
        <taxon>Allocatelliglobosispora</taxon>
    </lineage>
</organism>
<dbReference type="Proteomes" id="UP000587527">
    <property type="component" value="Unassembled WGS sequence"/>
</dbReference>
<reference evidence="1 2" key="1">
    <citation type="submission" date="2020-08" db="EMBL/GenBank/DDBJ databases">
        <title>Sequencing the genomes of 1000 actinobacteria strains.</title>
        <authorList>
            <person name="Klenk H.-P."/>
        </authorList>
    </citation>
    <scope>NUCLEOTIDE SEQUENCE [LARGE SCALE GENOMIC DNA]</scope>
    <source>
        <strain evidence="1 2">DSM 45362</strain>
    </source>
</reference>
<dbReference type="RefSeq" id="WP_184835668.1">
    <property type="nucleotide sequence ID" value="NZ_JACHMN010000002.1"/>
</dbReference>
<evidence type="ECO:0000313" key="1">
    <source>
        <dbReference type="EMBL" id="MBB5869197.1"/>
    </source>
</evidence>
<keyword evidence="2" id="KW-1185">Reference proteome</keyword>
<proteinExistence type="predicted"/>
<name>A0A841BJA8_9ACTN</name>
<gene>
    <name evidence="1" type="ORF">F4553_002576</name>
</gene>